<dbReference type="EMBL" id="FNBN01000003">
    <property type="protein sequence ID" value="SDG11938.1"/>
    <property type="molecule type" value="Genomic_DNA"/>
</dbReference>
<reference evidence="1 2" key="1">
    <citation type="submission" date="2016-10" db="EMBL/GenBank/DDBJ databases">
        <authorList>
            <person name="de Groot N.N."/>
        </authorList>
    </citation>
    <scope>NUCLEOTIDE SEQUENCE [LARGE SCALE GENOMIC DNA]</scope>
    <source>
        <strain evidence="1 2">DSM 527</strain>
    </source>
</reference>
<protein>
    <submittedName>
        <fullName evidence="1">Uncharacterized protein</fullName>
    </submittedName>
</protein>
<dbReference type="STRING" id="104663.SAMN04488121_103528"/>
<evidence type="ECO:0000313" key="1">
    <source>
        <dbReference type="EMBL" id="SDG11938.1"/>
    </source>
</evidence>
<sequence length="80" mass="9125">MGNYILQYIGDGTPDAQQVQKIIHTCNLRIVDDSLFPMTVLLELAGTDITKVRPELGKEWSLTPEKEYHVPDTRRKIKKG</sequence>
<organism evidence="1 2">
    <name type="scientific">Chitinophaga filiformis</name>
    <name type="common">Myxococcus filiformis</name>
    <name type="synonym">Flexibacter filiformis</name>
    <dbReference type="NCBI Taxonomy" id="104663"/>
    <lineage>
        <taxon>Bacteria</taxon>
        <taxon>Pseudomonadati</taxon>
        <taxon>Bacteroidota</taxon>
        <taxon>Chitinophagia</taxon>
        <taxon>Chitinophagales</taxon>
        <taxon>Chitinophagaceae</taxon>
        <taxon>Chitinophaga</taxon>
    </lineage>
</organism>
<dbReference type="RefSeq" id="WP_143011479.1">
    <property type="nucleotide sequence ID" value="NZ_FNBN01000003.1"/>
</dbReference>
<gene>
    <name evidence="1" type="ORF">SAMN04488121_103528</name>
</gene>
<name>A0A1G7RMD2_CHIFI</name>
<accession>A0A1G7RMD2</accession>
<dbReference type="AlphaFoldDB" id="A0A1G7RMD2"/>
<evidence type="ECO:0000313" key="2">
    <source>
        <dbReference type="Proteomes" id="UP000199045"/>
    </source>
</evidence>
<dbReference type="Proteomes" id="UP000199045">
    <property type="component" value="Unassembled WGS sequence"/>
</dbReference>
<dbReference type="OrthoDB" id="675820at2"/>
<proteinExistence type="predicted"/>